<dbReference type="PANTHER" id="PTHR19143">
    <property type="entry name" value="FIBRINOGEN/TENASCIN/ANGIOPOEITIN"/>
    <property type="match status" value="1"/>
</dbReference>
<keyword evidence="16" id="KW-1199">Hemostasis impairing toxin</keyword>
<organism evidence="20 21">
    <name type="scientific">Salvator merianae</name>
    <name type="common">Argentine black and white tegu</name>
    <name type="synonym">Tupinambis merianae</name>
    <dbReference type="NCBI Taxonomy" id="96440"/>
    <lineage>
        <taxon>Eukaryota</taxon>
        <taxon>Metazoa</taxon>
        <taxon>Chordata</taxon>
        <taxon>Craniata</taxon>
        <taxon>Vertebrata</taxon>
        <taxon>Euteleostomi</taxon>
        <taxon>Lepidosauria</taxon>
        <taxon>Squamata</taxon>
        <taxon>Bifurcata</taxon>
        <taxon>Unidentata</taxon>
        <taxon>Episquamata</taxon>
        <taxon>Laterata</taxon>
        <taxon>Teiioidea</taxon>
        <taxon>Teiidae</taxon>
        <taxon>Salvator</taxon>
    </lineage>
</organism>
<keyword evidence="4" id="KW-0964">Secreted</keyword>
<evidence type="ECO:0000256" key="1">
    <source>
        <dbReference type="ARBA" id="ARBA00003654"/>
    </source>
</evidence>
<dbReference type="PROSITE" id="PS00514">
    <property type="entry name" value="FIBRINOGEN_C_1"/>
    <property type="match status" value="1"/>
</dbReference>
<evidence type="ECO:0000313" key="20">
    <source>
        <dbReference type="Ensembl" id="ENSSMRP00000006127.1"/>
    </source>
</evidence>
<dbReference type="GO" id="GO:0003823">
    <property type="term" value="F:antigen binding"/>
    <property type="evidence" value="ECO:0007669"/>
    <property type="project" value="TreeGrafter"/>
</dbReference>
<keyword evidence="6" id="KW-0479">Metal-binding</keyword>
<feature type="domain" description="Fibrinogen C-terminal" evidence="19">
    <location>
        <begin position="24"/>
        <end position="240"/>
    </location>
</feature>
<dbReference type="GO" id="GO:0030246">
    <property type="term" value="F:carbohydrate binding"/>
    <property type="evidence" value="ECO:0007669"/>
    <property type="project" value="UniProtKB-KW"/>
</dbReference>
<dbReference type="GO" id="GO:0005581">
    <property type="term" value="C:collagen trimer"/>
    <property type="evidence" value="ECO:0007669"/>
    <property type="project" value="UniProtKB-KW"/>
</dbReference>
<dbReference type="GeneTree" id="ENSGT00940000163282"/>
<dbReference type="FunFam" id="3.90.215.10:FF:000001">
    <property type="entry name" value="Tenascin isoform 1"/>
    <property type="match status" value="1"/>
</dbReference>
<keyword evidence="17" id="KW-0379">Hydroxylation</keyword>
<dbReference type="PANTHER" id="PTHR19143:SF433">
    <property type="entry name" value="FICOLIN-2"/>
    <property type="match status" value="1"/>
</dbReference>
<dbReference type="GO" id="GO:0005615">
    <property type="term" value="C:extracellular space"/>
    <property type="evidence" value="ECO:0007669"/>
    <property type="project" value="TreeGrafter"/>
</dbReference>
<evidence type="ECO:0000256" key="6">
    <source>
        <dbReference type="ARBA" id="ARBA00022723"/>
    </source>
</evidence>
<dbReference type="NCBIfam" id="NF040941">
    <property type="entry name" value="GGGWT_bact"/>
    <property type="match status" value="1"/>
</dbReference>
<name>A0A8D0BJJ1_SALMN</name>
<keyword evidence="8" id="KW-0430">Lectin</keyword>
<dbReference type="InterPro" id="IPR036056">
    <property type="entry name" value="Fibrinogen-like_C"/>
</dbReference>
<dbReference type="GO" id="GO:0097367">
    <property type="term" value="F:carbohydrate derivative binding"/>
    <property type="evidence" value="ECO:0007669"/>
    <property type="project" value="TreeGrafter"/>
</dbReference>
<keyword evidence="14" id="KW-0325">Glycoprotein</keyword>
<evidence type="ECO:0000256" key="7">
    <source>
        <dbReference type="ARBA" id="ARBA00022729"/>
    </source>
</evidence>
<evidence type="ECO:0000256" key="14">
    <source>
        <dbReference type="ARBA" id="ARBA00023180"/>
    </source>
</evidence>
<comment type="subcellular location">
    <subcellularLocation>
        <location evidence="2">Secreted</location>
    </subcellularLocation>
</comment>
<dbReference type="Proteomes" id="UP000694421">
    <property type="component" value="Unplaced"/>
</dbReference>
<evidence type="ECO:0000256" key="18">
    <source>
        <dbReference type="SAM" id="SignalP"/>
    </source>
</evidence>
<evidence type="ECO:0000256" key="15">
    <source>
        <dbReference type="ARBA" id="ARBA00023220"/>
    </source>
</evidence>
<keyword evidence="5" id="KW-0399">Innate immunity</keyword>
<comment type="similarity">
    <text evidence="3">Belongs to the ficolin lectin family. Veficolin subfamily.</text>
</comment>
<evidence type="ECO:0000256" key="10">
    <source>
        <dbReference type="ARBA" id="ARBA00022837"/>
    </source>
</evidence>
<dbReference type="Gene3D" id="3.90.215.10">
    <property type="entry name" value="Gamma Fibrinogen, chain A, domain 1"/>
    <property type="match status" value="1"/>
</dbReference>
<protein>
    <recommendedName>
        <fullName evidence="19">Fibrinogen C-terminal domain-containing protein</fullName>
    </recommendedName>
</protein>
<comment type="function">
    <text evidence="1">Initiates complement activation and/or interferes in platelet aggregation and/or blood coagulation.</text>
</comment>
<dbReference type="InterPro" id="IPR014716">
    <property type="entry name" value="Fibrinogen_a/b/g_C_1"/>
</dbReference>
<dbReference type="SUPFAM" id="SSF56496">
    <property type="entry name" value="Fibrinogen C-terminal domain-like"/>
    <property type="match status" value="1"/>
</dbReference>
<keyword evidence="7 18" id="KW-0732">Signal</keyword>
<feature type="signal peptide" evidence="18">
    <location>
        <begin position="1"/>
        <end position="23"/>
    </location>
</feature>
<evidence type="ECO:0000256" key="9">
    <source>
        <dbReference type="ARBA" id="ARBA00022737"/>
    </source>
</evidence>
<dbReference type="GO" id="GO:0005102">
    <property type="term" value="F:signaling receptor binding"/>
    <property type="evidence" value="ECO:0007669"/>
    <property type="project" value="TreeGrafter"/>
</dbReference>
<reference evidence="20" key="1">
    <citation type="submission" date="2025-08" db="UniProtKB">
        <authorList>
            <consortium name="Ensembl"/>
        </authorList>
    </citation>
    <scope>IDENTIFICATION</scope>
</reference>
<dbReference type="InterPro" id="IPR002181">
    <property type="entry name" value="Fibrinogen_a/b/g_C_dom"/>
</dbReference>
<reference evidence="20" key="2">
    <citation type="submission" date="2025-09" db="UniProtKB">
        <authorList>
            <consortium name="Ensembl"/>
        </authorList>
    </citation>
    <scope>IDENTIFICATION</scope>
</reference>
<evidence type="ECO:0000256" key="16">
    <source>
        <dbReference type="ARBA" id="ARBA00023240"/>
    </source>
</evidence>
<evidence type="ECO:0000313" key="21">
    <source>
        <dbReference type="Proteomes" id="UP000694421"/>
    </source>
</evidence>
<evidence type="ECO:0000256" key="5">
    <source>
        <dbReference type="ARBA" id="ARBA00022588"/>
    </source>
</evidence>
<dbReference type="GO" id="GO:0001867">
    <property type="term" value="P:complement activation, lectin pathway"/>
    <property type="evidence" value="ECO:0007669"/>
    <property type="project" value="TreeGrafter"/>
</dbReference>
<dbReference type="OMA" id="NTIIMAD"/>
<evidence type="ECO:0000256" key="4">
    <source>
        <dbReference type="ARBA" id="ARBA00022525"/>
    </source>
</evidence>
<dbReference type="Ensembl" id="ENSSMRT00000007173.1">
    <property type="protein sequence ID" value="ENSSMRP00000006127.1"/>
    <property type="gene ID" value="ENSSMRG00000004937.1"/>
</dbReference>
<keyword evidence="21" id="KW-1185">Reference proteome</keyword>
<evidence type="ECO:0000256" key="17">
    <source>
        <dbReference type="ARBA" id="ARBA00023278"/>
    </source>
</evidence>
<dbReference type="CDD" id="cd00087">
    <property type="entry name" value="FReD"/>
    <property type="match status" value="1"/>
</dbReference>
<feature type="chain" id="PRO_5034546579" description="Fibrinogen C-terminal domain-containing protein" evidence="18">
    <location>
        <begin position="24"/>
        <end position="240"/>
    </location>
</feature>
<keyword evidence="16" id="KW-0800">Toxin</keyword>
<dbReference type="InterPro" id="IPR020837">
    <property type="entry name" value="Fibrinogen_CS"/>
</dbReference>
<dbReference type="Pfam" id="PF00147">
    <property type="entry name" value="Fibrinogen_C"/>
    <property type="match status" value="1"/>
</dbReference>
<evidence type="ECO:0000259" key="19">
    <source>
        <dbReference type="PROSITE" id="PS51406"/>
    </source>
</evidence>
<dbReference type="AlphaFoldDB" id="A0A8D0BJJ1"/>
<keyword evidence="11" id="KW-0391">Immunity</keyword>
<evidence type="ECO:0000256" key="13">
    <source>
        <dbReference type="ARBA" id="ARBA00023157"/>
    </source>
</evidence>
<dbReference type="GO" id="GO:0046872">
    <property type="term" value="F:metal ion binding"/>
    <property type="evidence" value="ECO:0007669"/>
    <property type="project" value="UniProtKB-KW"/>
</dbReference>
<proteinExistence type="inferred from homology"/>
<evidence type="ECO:0000256" key="11">
    <source>
        <dbReference type="ARBA" id="ARBA00022859"/>
    </source>
</evidence>
<evidence type="ECO:0000256" key="3">
    <source>
        <dbReference type="ARBA" id="ARBA00006932"/>
    </source>
</evidence>
<keyword evidence="13" id="KW-1015">Disulfide bond</keyword>
<evidence type="ECO:0000256" key="12">
    <source>
        <dbReference type="ARBA" id="ARBA00023119"/>
    </source>
</evidence>
<dbReference type="InterPro" id="IPR050373">
    <property type="entry name" value="Fibrinogen_C-term_domain"/>
</dbReference>
<dbReference type="PROSITE" id="PS51406">
    <property type="entry name" value="FIBRINOGEN_C_2"/>
    <property type="match status" value="1"/>
</dbReference>
<keyword evidence="12" id="KW-0176">Collagen</keyword>
<evidence type="ECO:0000256" key="8">
    <source>
        <dbReference type="ARBA" id="ARBA00022734"/>
    </source>
</evidence>
<evidence type="ECO:0000256" key="2">
    <source>
        <dbReference type="ARBA" id="ARBA00004613"/>
    </source>
</evidence>
<accession>A0A8D0BJJ1</accession>
<keyword evidence="15" id="KW-1216">Complement system impairing toxin</keyword>
<dbReference type="SMART" id="SM00186">
    <property type="entry name" value="FBG"/>
    <property type="match status" value="1"/>
</dbReference>
<keyword evidence="10" id="KW-0106">Calcium</keyword>
<keyword evidence="9" id="KW-0677">Repeat</keyword>
<sequence>MNIQNRKNGVFLLLFLGSKGSKGEPARFGAKNCKELLDRGVVLSGWYTIYPKNCVALTVLCDMHTDGGGWIVFQRRIDGSVDFFLDWEFYKRGFGSQLTEFWLGNDNIHLLTSLGENELRVDLTDFNNTHTYAKFDLFRISNEMDDYRLTVGNFVGGTAGNSLTYHKNMPFSTKDKDPMSKKCAQQYKGAWWYNSCHLSNLNGKYLVGQEGLPGDGAVWKTNHGFNYSFKRSEMKFRPTA</sequence>